<dbReference type="EMBL" id="ML993582">
    <property type="protein sequence ID" value="KAF2171614.1"/>
    <property type="molecule type" value="Genomic_DNA"/>
</dbReference>
<organism evidence="2 3">
    <name type="scientific">Zasmidium cellare ATCC 36951</name>
    <dbReference type="NCBI Taxonomy" id="1080233"/>
    <lineage>
        <taxon>Eukaryota</taxon>
        <taxon>Fungi</taxon>
        <taxon>Dikarya</taxon>
        <taxon>Ascomycota</taxon>
        <taxon>Pezizomycotina</taxon>
        <taxon>Dothideomycetes</taxon>
        <taxon>Dothideomycetidae</taxon>
        <taxon>Mycosphaerellales</taxon>
        <taxon>Mycosphaerellaceae</taxon>
        <taxon>Zasmidium</taxon>
    </lineage>
</organism>
<feature type="region of interest" description="Disordered" evidence="1">
    <location>
        <begin position="280"/>
        <end position="310"/>
    </location>
</feature>
<accession>A0A6A6CWV6</accession>
<feature type="compositionally biased region" description="Polar residues" evidence="1">
    <location>
        <begin position="115"/>
        <end position="133"/>
    </location>
</feature>
<feature type="compositionally biased region" description="Basic and acidic residues" evidence="1">
    <location>
        <begin position="163"/>
        <end position="174"/>
    </location>
</feature>
<dbReference type="Proteomes" id="UP000799537">
    <property type="component" value="Unassembled WGS sequence"/>
</dbReference>
<evidence type="ECO:0000313" key="2">
    <source>
        <dbReference type="EMBL" id="KAF2171614.1"/>
    </source>
</evidence>
<dbReference type="AlphaFoldDB" id="A0A6A6CWV6"/>
<name>A0A6A6CWV6_ZASCE</name>
<reference evidence="2" key="1">
    <citation type="journal article" date="2020" name="Stud. Mycol.">
        <title>101 Dothideomycetes genomes: a test case for predicting lifestyles and emergence of pathogens.</title>
        <authorList>
            <person name="Haridas S."/>
            <person name="Albert R."/>
            <person name="Binder M."/>
            <person name="Bloem J."/>
            <person name="Labutti K."/>
            <person name="Salamov A."/>
            <person name="Andreopoulos B."/>
            <person name="Baker S."/>
            <person name="Barry K."/>
            <person name="Bills G."/>
            <person name="Bluhm B."/>
            <person name="Cannon C."/>
            <person name="Castanera R."/>
            <person name="Culley D."/>
            <person name="Daum C."/>
            <person name="Ezra D."/>
            <person name="Gonzalez J."/>
            <person name="Henrissat B."/>
            <person name="Kuo A."/>
            <person name="Liang C."/>
            <person name="Lipzen A."/>
            <person name="Lutzoni F."/>
            <person name="Magnuson J."/>
            <person name="Mondo S."/>
            <person name="Nolan M."/>
            <person name="Ohm R."/>
            <person name="Pangilinan J."/>
            <person name="Park H.-J."/>
            <person name="Ramirez L."/>
            <person name="Alfaro M."/>
            <person name="Sun H."/>
            <person name="Tritt A."/>
            <person name="Yoshinaga Y."/>
            <person name="Zwiers L.-H."/>
            <person name="Turgeon B."/>
            <person name="Goodwin S."/>
            <person name="Spatafora J."/>
            <person name="Crous P."/>
            <person name="Grigoriev I."/>
        </authorList>
    </citation>
    <scope>NUCLEOTIDE SEQUENCE</scope>
    <source>
        <strain evidence="2">ATCC 36951</strain>
    </source>
</reference>
<feature type="compositionally biased region" description="Low complexity" evidence="1">
    <location>
        <begin position="89"/>
        <end position="112"/>
    </location>
</feature>
<feature type="compositionally biased region" description="Acidic residues" evidence="1">
    <location>
        <begin position="152"/>
        <end position="162"/>
    </location>
</feature>
<dbReference type="GeneID" id="54557519"/>
<dbReference type="RefSeq" id="XP_033672503.1">
    <property type="nucleotide sequence ID" value="XM_033804247.1"/>
</dbReference>
<gene>
    <name evidence="2" type="ORF">M409DRAFT_17851</name>
</gene>
<protein>
    <submittedName>
        <fullName evidence="2">Uncharacterized protein</fullName>
    </submittedName>
</protein>
<proteinExistence type="predicted"/>
<evidence type="ECO:0000256" key="1">
    <source>
        <dbReference type="SAM" id="MobiDB-lite"/>
    </source>
</evidence>
<feature type="compositionally biased region" description="Basic and acidic residues" evidence="1">
    <location>
        <begin position="55"/>
        <end position="65"/>
    </location>
</feature>
<evidence type="ECO:0000313" key="3">
    <source>
        <dbReference type="Proteomes" id="UP000799537"/>
    </source>
</evidence>
<feature type="region of interest" description="Disordered" evidence="1">
    <location>
        <begin position="1"/>
        <end position="174"/>
    </location>
</feature>
<feature type="compositionally biased region" description="Polar residues" evidence="1">
    <location>
        <begin position="1"/>
        <end position="11"/>
    </location>
</feature>
<sequence length="333" mass="36613">MSGEENAQNIKTGGLGRPSESVTHTPPSSPPPAMKKQQNKKMGPPSVPASASRKRSVDEMHDDPHSAAGFQAPDADLAPLAQGKDDISIDSQSIKQSDSQTEAYAAKAWKAAPGPSTTPTQSQQLPRSGQGSQIPRPESASGTKPAKPSATENEEREADASDSEGHDEPQDRIEGFDWDGLARRYHDKMHDFSVKEQQILHDFAALVNYFNTWAKAGSEKDTDRSYKRLKTQFTYVGHEEEELENKRQHYVKVVEAFKTVATMLNDPVVSQGHAIVVQEKPVPKARPSSLPPKRHKQSEPRISLDDYGPQSLSRDDVADHGCWNFPASRCAIQ</sequence>
<dbReference type="OrthoDB" id="5335351at2759"/>
<keyword evidence="3" id="KW-1185">Reference proteome</keyword>